<proteinExistence type="predicted"/>
<name>A0A8H5P7J5_GIBSU</name>
<evidence type="ECO:0000256" key="1">
    <source>
        <dbReference type="SAM" id="MobiDB-lite"/>
    </source>
</evidence>
<dbReference type="RefSeq" id="XP_036534074.1">
    <property type="nucleotide sequence ID" value="XM_036675042.1"/>
</dbReference>
<feature type="compositionally biased region" description="Basic and acidic residues" evidence="1">
    <location>
        <begin position="22"/>
        <end position="34"/>
    </location>
</feature>
<keyword evidence="3" id="KW-1185">Reference proteome</keyword>
<dbReference type="EMBL" id="JAAOAV010000182">
    <property type="protein sequence ID" value="KAF5591536.1"/>
    <property type="molecule type" value="Genomic_DNA"/>
</dbReference>
<dbReference type="GeneID" id="59309760"/>
<evidence type="ECO:0000313" key="2">
    <source>
        <dbReference type="EMBL" id="KAF5591536.1"/>
    </source>
</evidence>
<feature type="region of interest" description="Disordered" evidence="1">
    <location>
        <begin position="20"/>
        <end position="46"/>
    </location>
</feature>
<comment type="caution">
    <text evidence="2">The sequence shown here is derived from an EMBL/GenBank/DDBJ whole genome shotgun (WGS) entry which is preliminary data.</text>
</comment>
<reference evidence="2 3" key="1">
    <citation type="submission" date="2020-05" db="EMBL/GenBank/DDBJ databases">
        <title>Identification and distribution of gene clusters putatively required for synthesis of sphingolipid metabolism inhibitors in phylogenetically diverse species of the filamentous fungus Fusarium.</title>
        <authorList>
            <person name="Kim H.-S."/>
            <person name="Busman M."/>
            <person name="Brown D.W."/>
            <person name="Divon H."/>
            <person name="Uhlig S."/>
            <person name="Proctor R.H."/>
        </authorList>
    </citation>
    <scope>NUCLEOTIDE SEQUENCE [LARGE SCALE GENOMIC DNA]</scope>
    <source>
        <strain evidence="2 3">NRRL 66333</strain>
    </source>
</reference>
<dbReference type="Proteomes" id="UP000547976">
    <property type="component" value="Unassembled WGS sequence"/>
</dbReference>
<evidence type="ECO:0000313" key="3">
    <source>
        <dbReference type="Proteomes" id="UP000547976"/>
    </source>
</evidence>
<protein>
    <submittedName>
        <fullName evidence="2">Uncharacterized protein</fullName>
    </submittedName>
</protein>
<gene>
    <name evidence="2" type="ORF">FSUBG_10462</name>
</gene>
<dbReference type="AlphaFoldDB" id="A0A8H5P7J5"/>
<accession>A0A8H5P7J5</accession>
<organism evidence="2 3">
    <name type="scientific">Gibberella subglutinans</name>
    <name type="common">Fusarium subglutinans</name>
    <dbReference type="NCBI Taxonomy" id="42677"/>
    <lineage>
        <taxon>Eukaryota</taxon>
        <taxon>Fungi</taxon>
        <taxon>Dikarya</taxon>
        <taxon>Ascomycota</taxon>
        <taxon>Pezizomycotina</taxon>
        <taxon>Sordariomycetes</taxon>
        <taxon>Hypocreomycetidae</taxon>
        <taxon>Hypocreales</taxon>
        <taxon>Nectriaceae</taxon>
        <taxon>Fusarium</taxon>
        <taxon>Fusarium fujikuroi species complex</taxon>
    </lineage>
</organism>
<sequence>MLINTLKQFTTNERVETSNCFKADRTEASGDTTRHPSPAAPREQEDNFLRTSQYLGALGQVFAQAALIEFGTCLVA</sequence>